<dbReference type="Gene3D" id="1.50.10.20">
    <property type="match status" value="1"/>
</dbReference>
<accession>A0A840VF25</accession>
<evidence type="ECO:0000256" key="1">
    <source>
        <dbReference type="SAM" id="SignalP"/>
    </source>
</evidence>
<dbReference type="EC" id="4.2.1.129" evidence="2"/>
<reference evidence="2 3" key="1">
    <citation type="submission" date="2020-08" db="EMBL/GenBank/DDBJ databases">
        <title>Genomic Encyclopedia of Type Strains, Phase IV (KMG-IV): sequencing the most valuable type-strain genomes for metagenomic binning, comparative biology and taxonomic classification.</title>
        <authorList>
            <person name="Goeker M."/>
        </authorList>
    </citation>
    <scope>NUCLEOTIDE SEQUENCE [LARGE SCALE GENOMIC DNA]</scope>
    <source>
        <strain evidence="2 3">YC6886</strain>
    </source>
</reference>
<dbReference type="Proteomes" id="UP000557717">
    <property type="component" value="Unassembled WGS sequence"/>
</dbReference>
<dbReference type="GO" id="GO:0051007">
    <property type="term" value="F:squalene-hopene cyclase activity"/>
    <property type="evidence" value="ECO:0007669"/>
    <property type="project" value="UniProtKB-EC"/>
</dbReference>
<dbReference type="CDD" id="cd00688">
    <property type="entry name" value="ISOPREN_C2_like"/>
    <property type="match status" value="1"/>
</dbReference>
<dbReference type="EC" id="5.4.99.17" evidence="2"/>
<keyword evidence="2" id="KW-0413">Isomerase</keyword>
<dbReference type="EMBL" id="JACHFD010000012">
    <property type="protein sequence ID" value="MBB5352429.1"/>
    <property type="molecule type" value="Genomic_DNA"/>
</dbReference>
<protein>
    <submittedName>
        <fullName evidence="2">Squalene-hopene/tetraprenyl-beta-curcumene cyclase</fullName>
        <ecNumber evidence="2">4.2.1.129</ecNumber>
        <ecNumber evidence="2">5.4.99.17</ecNumber>
    </submittedName>
</protein>
<comment type="caution">
    <text evidence="2">The sequence shown here is derived from an EMBL/GenBank/DDBJ whole genome shotgun (WGS) entry which is preliminary data.</text>
</comment>
<dbReference type="InterPro" id="IPR008930">
    <property type="entry name" value="Terpenoid_cyclase/PrenylTrfase"/>
</dbReference>
<keyword evidence="3" id="KW-1185">Reference proteome</keyword>
<proteinExistence type="predicted"/>
<name>A0A840VF25_9BACT</name>
<sequence length="390" mass="42330">MKQLLVSTLGATALVASALPAAAQDAPPNPYLSLQQEMKLAIARGNEWLAQQQKEQGWWDTEDLPALTALALTAAVRDPAVDPAKELPESIAKGFEWLKEQQKEDGGIYNKGLGVYNTATSVTALTAGGRDVDEPAIVRGRKYLIGEQWDIGKAKETDNANDGGIGYGSHNDHTDLSNTYLAIEALALSKQVVDDGNFGDQPDLDWDAAITFLSRCQNLEATNDQEWASDDEQNKGGFIYTPGDSKAGEVELPDGRTALRSYGSISYAGLLSLVYAKLEPNDARVVAVKEWAGKNWTLDENPGMGLQGLYYYYQAMSKALAAAKVDKLPLADGKAVDWRSDLAGKLLATQKSDGSWINENGRWMESNPILVTSYTVMALEQIYHSIPGKP</sequence>
<dbReference type="AlphaFoldDB" id="A0A840VF25"/>
<feature type="chain" id="PRO_5033054256" evidence="1">
    <location>
        <begin position="24"/>
        <end position="390"/>
    </location>
</feature>
<keyword evidence="1" id="KW-0732">Signal</keyword>
<evidence type="ECO:0000313" key="2">
    <source>
        <dbReference type="EMBL" id="MBB5352429.1"/>
    </source>
</evidence>
<feature type="signal peptide" evidence="1">
    <location>
        <begin position="1"/>
        <end position="23"/>
    </location>
</feature>
<gene>
    <name evidence="2" type="ORF">HNR46_002674</name>
</gene>
<organism evidence="2 3">
    <name type="scientific">Haloferula luteola</name>
    <dbReference type="NCBI Taxonomy" id="595692"/>
    <lineage>
        <taxon>Bacteria</taxon>
        <taxon>Pseudomonadati</taxon>
        <taxon>Verrucomicrobiota</taxon>
        <taxon>Verrucomicrobiia</taxon>
        <taxon>Verrucomicrobiales</taxon>
        <taxon>Verrucomicrobiaceae</taxon>
        <taxon>Haloferula</taxon>
    </lineage>
</organism>
<dbReference type="SUPFAM" id="SSF48239">
    <property type="entry name" value="Terpenoid cyclases/Protein prenyltransferases"/>
    <property type="match status" value="1"/>
</dbReference>
<dbReference type="GO" id="GO:0016829">
    <property type="term" value="F:lyase activity"/>
    <property type="evidence" value="ECO:0007669"/>
    <property type="project" value="UniProtKB-KW"/>
</dbReference>
<keyword evidence="2" id="KW-0456">Lyase</keyword>
<dbReference type="RefSeq" id="WP_184019460.1">
    <property type="nucleotide sequence ID" value="NZ_JACHFD010000012.1"/>
</dbReference>
<evidence type="ECO:0000313" key="3">
    <source>
        <dbReference type="Proteomes" id="UP000557717"/>
    </source>
</evidence>